<organism evidence="1">
    <name type="scientific">Gracilinema caldarium</name>
    <dbReference type="NCBI Taxonomy" id="215591"/>
    <lineage>
        <taxon>Bacteria</taxon>
        <taxon>Pseudomonadati</taxon>
        <taxon>Spirochaetota</taxon>
        <taxon>Spirochaetia</taxon>
        <taxon>Spirochaetales</taxon>
        <taxon>Breznakiellaceae</taxon>
        <taxon>Gracilinema</taxon>
    </lineage>
</organism>
<name>A0A7C3EDQ6_9SPIR</name>
<dbReference type="AlphaFoldDB" id="A0A7C3EDQ6"/>
<protein>
    <recommendedName>
        <fullName evidence="2">Histidine kinase/HSP90-like ATPase domain-containing protein</fullName>
    </recommendedName>
</protein>
<dbReference type="InterPro" id="IPR036890">
    <property type="entry name" value="HATPase_C_sf"/>
</dbReference>
<proteinExistence type="predicted"/>
<comment type="caution">
    <text evidence="1">The sequence shown here is derived from an EMBL/GenBank/DDBJ whole genome shotgun (WGS) entry which is preliminary data.</text>
</comment>
<gene>
    <name evidence="1" type="ORF">ENS59_11180</name>
</gene>
<dbReference type="EMBL" id="DSVL01000344">
    <property type="protein sequence ID" value="HFH30050.1"/>
    <property type="molecule type" value="Genomic_DNA"/>
</dbReference>
<sequence length="158" mass="17702">MEITNSLGFIEIKFGPRWKYIAVVRAFIQNFIAVSYSDNIRADKIAMAASELLENAVKYAQGEETLVKLQLLPETESIMVSVTNRANLEAIKGLQEIWEKVMQGDPLQAYITQMQLAATRTDSKSQLGLVRIRYETGADMKLDVQGDMVTISLTQSPK</sequence>
<reference evidence="1" key="1">
    <citation type="journal article" date="2020" name="mSystems">
        <title>Genome- and Community-Level Interaction Insights into Carbon Utilization and Element Cycling Functions of Hydrothermarchaeota in Hydrothermal Sediment.</title>
        <authorList>
            <person name="Zhou Z."/>
            <person name="Liu Y."/>
            <person name="Xu W."/>
            <person name="Pan J."/>
            <person name="Luo Z.H."/>
            <person name="Li M."/>
        </authorList>
    </citation>
    <scope>NUCLEOTIDE SEQUENCE [LARGE SCALE GENOMIC DNA]</scope>
    <source>
        <strain evidence="1">SpSt-503</strain>
    </source>
</reference>
<evidence type="ECO:0000313" key="1">
    <source>
        <dbReference type="EMBL" id="HFH30050.1"/>
    </source>
</evidence>
<dbReference type="Gene3D" id="3.30.565.10">
    <property type="entry name" value="Histidine kinase-like ATPase, C-terminal domain"/>
    <property type="match status" value="1"/>
</dbReference>
<evidence type="ECO:0008006" key="2">
    <source>
        <dbReference type="Google" id="ProtNLM"/>
    </source>
</evidence>
<accession>A0A7C3EDQ6</accession>